<protein>
    <submittedName>
        <fullName evidence="3">Phage-related integrase</fullName>
    </submittedName>
</protein>
<feature type="domain" description="Tyr recombinase" evidence="2">
    <location>
        <begin position="1"/>
        <end position="81"/>
    </location>
</feature>
<dbReference type="InterPro" id="IPR002104">
    <property type="entry name" value="Integrase_catalytic"/>
</dbReference>
<name>A0A242MML0_CABSO</name>
<dbReference type="Proteomes" id="UP000194546">
    <property type="component" value="Unassembled WGS sequence"/>
</dbReference>
<evidence type="ECO:0000313" key="3">
    <source>
        <dbReference type="EMBL" id="OTP72557.1"/>
    </source>
</evidence>
<evidence type="ECO:0000313" key="4">
    <source>
        <dbReference type="Proteomes" id="UP000194546"/>
    </source>
</evidence>
<dbReference type="InterPro" id="IPR011010">
    <property type="entry name" value="DNA_brk_join_enz"/>
</dbReference>
<dbReference type="InterPro" id="IPR013762">
    <property type="entry name" value="Integrase-like_cat_sf"/>
</dbReference>
<gene>
    <name evidence="3" type="ORF">PAMC26510_21050</name>
</gene>
<evidence type="ECO:0000256" key="1">
    <source>
        <dbReference type="ARBA" id="ARBA00023172"/>
    </source>
</evidence>
<dbReference type="EMBL" id="NBTY01000111">
    <property type="protein sequence ID" value="OTP72557.1"/>
    <property type="molecule type" value="Genomic_DNA"/>
</dbReference>
<evidence type="ECO:0000259" key="2">
    <source>
        <dbReference type="PROSITE" id="PS51898"/>
    </source>
</evidence>
<comment type="caution">
    <text evidence="3">The sequence shown here is derived from an EMBL/GenBank/DDBJ whole genome shotgun (WGS) entry which is preliminary data.</text>
</comment>
<proteinExistence type="predicted"/>
<dbReference type="GO" id="GO:0003677">
    <property type="term" value="F:DNA binding"/>
    <property type="evidence" value="ECO:0007669"/>
    <property type="project" value="InterPro"/>
</dbReference>
<dbReference type="GO" id="GO:0015074">
    <property type="term" value="P:DNA integration"/>
    <property type="evidence" value="ECO:0007669"/>
    <property type="project" value="InterPro"/>
</dbReference>
<keyword evidence="1" id="KW-0233">DNA recombination</keyword>
<accession>A0A242MML0</accession>
<dbReference type="SUPFAM" id="SSF56349">
    <property type="entry name" value="DNA breaking-rejoining enzymes"/>
    <property type="match status" value="1"/>
</dbReference>
<dbReference type="GO" id="GO:0006310">
    <property type="term" value="P:DNA recombination"/>
    <property type="evidence" value="ECO:0007669"/>
    <property type="project" value="UniProtKB-KW"/>
</dbReference>
<sequence length="81" mass="9008">MPKSLTAEEVERLIRSLGQQGRSMRQADAIVRCALDLGLRGGEIARLSLDDIAWQAGTLVLRHTKGRREDMLPLQPPEKTS</sequence>
<dbReference type="Gene3D" id="1.10.443.10">
    <property type="entry name" value="Intergrase catalytic core"/>
    <property type="match status" value="1"/>
</dbReference>
<organism evidence="3 4">
    <name type="scientific">Caballeronia sordidicola</name>
    <name type="common">Burkholderia sordidicola</name>
    <dbReference type="NCBI Taxonomy" id="196367"/>
    <lineage>
        <taxon>Bacteria</taxon>
        <taxon>Pseudomonadati</taxon>
        <taxon>Pseudomonadota</taxon>
        <taxon>Betaproteobacteria</taxon>
        <taxon>Burkholderiales</taxon>
        <taxon>Burkholderiaceae</taxon>
        <taxon>Caballeronia</taxon>
    </lineage>
</organism>
<dbReference type="Pfam" id="PF00589">
    <property type="entry name" value="Phage_integrase"/>
    <property type="match status" value="1"/>
</dbReference>
<dbReference type="AlphaFoldDB" id="A0A242MML0"/>
<reference evidence="3 4" key="1">
    <citation type="submission" date="2017-03" db="EMBL/GenBank/DDBJ databases">
        <title>Genome analysis of strain PAMC 26510.</title>
        <authorList>
            <person name="Oh H.-M."/>
            <person name="Yang J.-A."/>
        </authorList>
    </citation>
    <scope>NUCLEOTIDE SEQUENCE [LARGE SCALE GENOMIC DNA]</scope>
    <source>
        <strain evidence="3 4">PAMC 26510</strain>
    </source>
</reference>
<dbReference type="PROSITE" id="PS51898">
    <property type="entry name" value="TYR_RECOMBINASE"/>
    <property type="match status" value="1"/>
</dbReference>